<dbReference type="InterPro" id="IPR029787">
    <property type="entry name" value="Nucleotide_cyclase"/>
</dbReference>
<dbReference type="PROSITE" id="PS50883">
    <property type="entry name" value="EAL"/>
    <property type="match status" value="1"/>
</dbReference>
<dbReference type="InterPro" id="IPR035919">
    <property type="entry name" value="EAL_sf"/>
</dbReference>
<dbReference type="SUPFAM" id="SSF141868">
    <property type="entry name" value="EAL domain-like"/>
    <property type="match status" value="1"/>
</dbReference>
<dbReference type="Gene3D" id="3.20.20.450">
    <property type="entry name" value="EAL domain"/>
    <property type="match status" value="1"/>
</dbReference>
<keyword evidence="1" id="KW-1133">Transmembrane helix</keyword>
<dbReference type="RefSeq" id="WP_188566204.1">
    <property type="nucleotide sequence ID" value="NZ_BMED01000002.1"/>
</dbReference>
<dbReference type="AlphaFoldDB" id="A0A916UIX6"/>
<dbReference type="Gene3D" id="3.30.70.270">
    <property type="match status" value="1"/>
</dbReference>
<feature type="transmembrane region" description="Helical" evidence="1">
    <location>
        <begin position="16"/>
        <end position="35"/>
    </location>
</feature>
<reference evidence="3" key="1">
    <citation type="journal article" date="2014" name="Int. J. Syst. Evol. Microbiol.">
        <title>Complete genome sequence of Corynebacterium casei LMG S-19264T (=DSM 44701T), isolated from a smear-ripened cheese.</title>
        <authorList>
            <consortium name="US DOE Joint Genome Institute (JGI-PGF)"/>
            <person name="Walter F."/>
            <person name="Albersmeier A."/>
            <person name="Kalinowski J."/>
            <person name="Ruckert C."/>
        </authorList>
    </citation>
    <scope>NUCLEOTIDE SEQUENCE</scope>
    <source>
        <strain evidence="3">CGMCC 1.10998</strain>
    </source>
</reference>
<dbReference type="SMART" id="SM00052">
    <property type="entry name" value="EAL"/>
    <property type="match status" value="1"/>
</dbReference>
<evidence type="ECO:0000256" key="1">
    <source>
        <dbReference type="SAM" id="Phobius"/>
    </source>
</evidence>
<sequence length="572" mass="62034">MTTLQFSRDSLPYRRAIRHCLVAVILCACFAITWMSSTDGIVGYAIMHVLFIPVLIAAFVYGIPGGLLIALACGIAIDPLLALLGLNTADRGLENWLYQVITFVLIGGLGALANSAVHLHWMRLRLIARLAPNTGLPNAHALLMALEKLAGSRQSETSHVLGVVTVYNSDEMSSAFGFCVLDDSMRKLAICATGCLPAGAAVFRIGTEQLGFLSAAGENAMSTLLARLNTAFRQPLMHQDQPIHADTRIGYVAIHGFLEEPESYLRKALAASLQASQSRHDISLYRSGMRARARDNLTILGELIGGMEREEVYLHYQPKVSLSTGAVVGVEALIRWKHPQRGLLQPATFIPRAEQSTLIHALTEFAIERALHQAVAWRNAGMMVPIAVNVSPQNLMQPGFCNIVQGLLARCGGSSELLELEVTEGSMVGDIDLVAAELHQLNKLGVQIAIDDFGTGYSSLTYLDRLPVSILKIDQSFIRRMFSEESSIDIVDAVVSVAHKKGVRIVAEGVESQAVFDILKQLGCDVAQGYGIGKPMPPAEFEAWYRAWQLGGAMLQAPLPDRLTPSVYAPVA</sequence>
<dbReference type="Pfam" id="PF00563">
    <property type="entry name" value="EAL"/>
    <property type="match status" value="1"/>
</dbReference>
<evidence type="ECO:0000259" key="2">
    <source>
        <dbReference type="PROSITE" id="PS50883"/>
    </source>
</evidence>
<dbReference type="CDD" id="cd01948">
    <property type="entry name" value="EAL"/>
    <property type="match status" value="1"/>
</dbReference>
<dbReference type="InterPro" id="IPR043128">
    <property type="entry name" value="Rev_trsase/Diguanyl_cyclase"/>
</dbReference>
<dbReference type="Pfam" id="PF00990">
    <property type="entry name" value="GGDEF"/>
    <property type="match status" value="1"/>
</dbReference>
<feature type="transmembrane region" description="Helical" evidence="1">
    <location>
        <begin position="96"/>
        <end position="117"/>
    </location>
</feature>
<dbReference type="Proteomes" id="UP000637423">
    <property type="component" value="Unassembled WGS sequence"/>
</dbReference>
<dbReference type="EMBL" id="BMED01000002">
    <property type="protein sequence ID" value="GGC75315.1"/>
    <property type="molecule type" value="Genomic_DNA"/>
</dbReference>
<evidence type="ECO:0000313" key="4">
    <source>
        <dbReference type="Proteomes" id="UP000637423"/>
    </source>
</evidence>
<keyword evidence="1" id="KW-0472">Membrane</keyword>
<reference evidence="3" key="2">
    <citation type="submission" date="2020-09" db="EMBL/GenBank/DDBJ databases">
        <authorList>
            <person name="Sun Q."/>
            <person name="Zhou Y."/>
        </authorList>
    </citation>
    <scope>NUCLEOTIDE SEQUENCE</scope>
    <source>
        <strain evidence="3">CGMCC 1.10998</strain>
    </source>
</reference>
<feature type="transmembrane region" description="Helical" evidence="1">
    <location>
        <begin position="41"/>
        <end position="60"/>
    </location>
</feature>
<dbReference type="GO" id="GO:0071111">
    <property type="term" value="F:cyclic-guanylate-specific phosphodiesterase activity"/>
    <property type="evidence" value="ECO:0007669"/>
    <property type="project" value="InterPro"/>
</dbReference>
<organism evidence="3 4">
    <name type="scientific">Undibacterium terreum</name>
    <dbReference type="NCBI Taxonomy" id="1224302"/>
    <lineage>
        <taxon>Bacteria</taxon>
        <taxon>Pseudomonadati</taxon>
        <taxon>Pseudomonadota</taxon>
        <taxon>Betaproteobacteria</taxon>
        <taxon>Burkholderiales</taxon>
        <taxon>Oxalobacteraceae</taxon>
        <taxon>Undibacterium</taxon>
    </lineage>
</organism>
<accession>A0A916UIX6</accession>
<dbReference type="InterPro" id="IPR050706">
    <property type="entry name" value="Cyclic-di-GMP_PDE-like"/>
</dbReference>
<evidence type="ECO:0000313" key="3">
    <source>
        <dbReference type="EMBL" id="GGC75315.1"/>
    </source>
</evidence>
<dbReference type="InterPro" id="IPR000160">
    <property type="entry name" value="GGDEF_dom"/>
</dbReference>
<dbReference type="InterPro" id="IPR001633">
    <property type="entry name" value="EAL_dom"/>
</dbReference>
<keyword evidence="1" id="KW-0812">Transmembrane</keyword>
<feature type="transmembrane region" description="Helical" evidence="1">
    <location>
        <begin position="67"/>
        <end position="84"/>
    </location>
</feature>
<feature type="domain" description="EAL" evidence="2">
    <location>
        <begin position="296"/>
        <end position="549"/>
    </location>
</feature>
<dbReference type="PANTHER" id="PTHR33121">
    <property type="entry name" value="CYCLIC DI-GMP PHOSPHODIESTERASE PDEF"/>
    <property type="match status" value="1"/>
</dbReference>
<protein>
    <recommendedName>
        <fullName evidence="2">EAL domain-containing protein</fullName>
    </recommendedName>
</protein>
<name>A0A916UIX6_9BURK</name>
<keyword evidence="4" id="KW-1185">Reference proteome</keyword>
<proteinExistence type="predicted"/>
<gene>
    <name evidence="3" type="ORF">GCM10011396_23180</name>
</gene>
<dbReference type="PANTHER" id="PTHR33121:SF79">
    <property type="entry name" value="CYCLIC DI-GMP PHOSPHODIESTERASE PDED-RELATED"/>
    <property type="match status" value="1"/>
</dbReference>
<comment type="caution">
    <text evidence="3">The sequence shown here is derived from an EMBL/GenBank/DDBJ whole genome shotgun (WGS) entry which is preliminary data.</text>
</comment>
<dbReference type="SUPFAM" id="SSF55073">
    <property type="entry name" value="Nucleotide cyclase"/>
    <property type="match status" value="1"/>
</dbReference>